<organism evidence="1">
    <name type="scientific">Faunusvirus sp</name>
    <dbReference type="NCBI Taxonomy" id="2487766"/>
    <lineage>
        <taxon>Viruses</taxon>
        <taxon>Varidnaviria</taxon>
        <taxon>Bamfordvirae</taxon>
        <taxon>Nucleocytoviricota</taxon>
        <taxon>Megaviricetes</taxon>
        <taxon>Imitervirales</taxon>
        <taxon>Mimiviridae</taxon>
    </lineage>
</organism>
<dbReference type="EMBL" id="MK072132">
    <property type="protein sequence ID" value="AYV79006.1"/>
    <property type="molecule type" value="Genomic_DNA"/>
</dbReference>
<dbReference type="InterPro" id="IPR002110">
    <property type="entry name" value="Ankyrin_rpt"/>
</dbReference>
<accession>A0A3G4ZVU8</accession>
<dbReference type="SUPFAM" id="SSF48403">
    <property type="entry name" value="Ankyrin repeat"/>
    <property type="match status" value="1"/>
</dbReference>
<proteinExistence type="predicted"/>
<reference evidence="1" key="1">
    <citation type="submission" date="2018-10" db="EMBL/GenBank/DDBJ databases">
        <title>Hidden diversity of soil giant viruses.</title>
        <authorList>
            <person name="Schulz F."/>
            <person name="Alteio L."/>
            <person name="Goudeau D."/>
            <person name="Ryan E.M."/>
            <person name="Malmstrom R.R."/>
            <person name="Blanchard J."/>
            <person name="Woyke T."/>
        </authorList>
    </citation>
    <scope>NUCLEOTIDE SEQUENCE</scope>
    <source>
        <strain evidence="1">FNV1</strain>
    </source>
</reference>
<gene>
    <name evidence="1" type="ORF">Faunusvirus1_26</name>
</gene>
<dbReference type="InterPro" id="IPR036770">
    <property type="entry name" value="Ankyrin_rpt-contain_sf"/>
</dbReference>
<protein>
    <submittedName>
        <fullName evidence="1">Uncharacterized protein</fullName>
    </submittedName>
</protein>
<sequence length="213" mass="24075">MDKMNYMNDAASTFSHAMAFCSEADCLYYITTDPDFKNIGVNNRNYFKNIRVNNRNLADSLSFYMPIALNRGTRFVDLLIDYGANINMPSDAGLTPLMQACMRKNENIALKLINMNCDIYLHDHHKLTALTYACMFNMPAVAIVLAQRHLISGSEITIHDVTDGCDNIVHQYIINKYKETILSAIDDVDSIIGRCFTKTYAVGVIDIVCEFII</sequence>
<dbReference type="Pfam" id="PF12796">
    <property type="entry name" value="Ank_2"/>
    <property type="match status" value="1"/>
</dbReference>
<dbReference type="Gene3D" id="1.25.40.20">
    <property type="entry name" value="Ankyrin repeat-containing domain"/>
    <property type="match status" value="1"/>
</dbReference>
<evidence type="ECO:0000313" key="1">
    <source>
        <dbReference type="EMBL" id="AYV79006.1"/>
    </source>
</evidence>
<dbReference type="SMART" id="SM00248">
    <property type="entry name" value="ANK"/>
    <property type="match status" value="3"/>
</dbReference>
<name>A0A3G4ZVU8_9VIRU</name>